<evidence type="ECO:0000256" key="2">
    <source>
        <dbReference type="ARBA" id="ARBA00010617"/>
    </source>
</evidence>
<sequence>MIVNQQRYNDISGILTTTSNFLLNYYNNDRRRFFVTATSIFVTTYTLWKLVRKQKSSIHEKYPNIVPSVSGALPMFGHGLKISKDPLGFIQQCKAEYGPAFKIKLMTQDYYVLTGKLIPEFVMASRKTVSFTDGIETIMPVERVMKLSYEHKHTEEIVNPRDKHPITYPIKQNFKPNQIEVFSDRIEKAFLEMLHDELNLKRGEKKQIDPWDFLSHAISRISCLCFAGSRVGTNRELISSMATLTQNIVKAGMLLTVLPPMIADMIVRRYMSVERQLDLLMKLLVPLINGLRSGEIPDDEPTFVSMTSKLPKADGSMRSPEDAAFHFKGVALASIHTTSHFTTFALHELACRPQLMADLRQEIATLDQRTPESVSHLPLLDSFLREVLRYDIDNLGLHHMALQDLVLSTGQVIPKGSLIVAALNEAHYDPALAPPSDTPLNVFDPYRYLNVKEDKASSTIGIDMISFGLGAHACPGRYFAVNEIKYVLAELLVRFNISTPSGKRGPDTFALGMAKFPPKENIILECIV</sequence>
<keyword evidence="8" id="KW-1185">Reference proteome</keyword>
<name>A0AAD5PDF4_9FUNG</name>
<organism evidence="7 8">
    <name type="scientific">Phascolomyces articulosus</name>
    <dbReference type="NCBI Taxonomy" id="60185"/>
    <lineage>
        <taxon>Eukaryota</taxon>
        <taxon>Fungi</taxon>
        <taxon>Fungi incertae sedis</taxon>
        <taxon>Mucoromycota</taxon>
        <taxon>Mucoromycotina</taxon>
        <taxon>Mucoromycetes</taxon>
        <taxon>Mucorales</taxon>
        <taxon>Lichtheimiaceae</taxon>
        <taxon>Phascolomyces</taxon>
    </lineage>
</organism>
<evidence type="ECO:0000256" key="5">
    <source>
        <dbReference type="PIRSR" id="PIRSR602403-1"/>
    </source>
</evidence>
<protein>
    <submittedName>
        <fullName evidence="7">Cytochrome P450</fullName>
    </submittedName>
</protein>
<dbReference type="Gene3D" id="1.10.630.10">
    <property type="entry name" value="Cytochrome P450"/>
    <property type="match status" value="1"/>
</dbReference>
<evidence type="ECO:0000256" key="4">
    <source>
        <dbReference type="ARBA" id="ARBA00023004"/>
    </source>
</evidence>
<dbReference type="GO" id="GO:0004497">
    <property type="term" value="F:monooxygenase activity"/>
    <property type="evidence" value="ECO:0007669"/>
    <property type="project" value="UniProtKB-KW"/>
</dbReference>
<evidence type="ECO:0000256" key="3">
    <source>
        <dbReference type="ARBA" id="ARBA00022723"/>
    </source>
</evidence>
<dbReference type="Proteomes" id="UP001209540">
    <property type="component" value="Unassembled WGS sequence"/>
</dbReference>
<keyword evidence="4 5" id="KW-0408">Iron</keyword>
<dbReference type="SUPFAM" id="SSF48264">
    <property type="entry name" value="Cytochrome P450"/>
    <property type="match status" value="1"/>
</dbReference>
<feature type="binding site" description="axial binding residue" evidence="5">
    <location>
        <position position="474"/>
    </location>
    <ligand>
        <name>heme</name>
        <dbReference type="ChEBI" id="CHEBI:30413"/>
    </ligand>
    <ligandPart>
        <name>Fe</name>
        <dbReference type="ChEBI" id="CHEBI:18248"/>
    </ligandPart>
</feature>
<comment type="cofactor">
    <cofactor evidence="1 5">
        <name>heme</name>
        <dbReference type="ChEBI" id="CHEBI:30413"/>
    </cofactor>
</comment>
<dbReference type="PANTHER" id="PTHR46206:SF7">
    <property type="entry name" value="P450, PUTATIVE (EUROFUNG)-RELATED"/>
    <property type="match status" value="1"/>
</dbReference>
<dbReference type="InterPro" id="IPR002403">
    <property type="entry name" value="Cyt_P450_E_grp-IV"/>
</dbReference>
<reference evidence="7" key="1">
    <citation type="journal article" date="2022" name="IScience">
        <title>Evolution of zygomycete secretomes and the origins of terrestrial fungal ecologies.</title>
        <authorList>
            <person name="Chang Y."/>
            <person name="Wang Y."/>
            <person name="Mondo S."/>
            <person name="Ahrendt S."/>
            <person name="Andreopoulos W."/>
            <person name="Barry K."/>
            <person name="Beard J."/>
            <person name="Benny G.L."/>
            <person name="Blankenship S."/>
            <person name="Bonito G."/>
            <person name="Cuomo C."/>
            <person name="Desiro A."/>
            <person name="Gervers K.A."/>
            <person name="Hundley H."/>
            <person name="Kuo A."/>
            <person name="LaButti K."/>
            <person name="Lang B.F."/>
            <person name="Lipzen A."/>
            <person name="O'Donnell K."/>
            <person name="Pangilinan J."/>
            <person name="Reynolds N."/>
            <person name="Sandor L."/>
            <person name="Smith M.E."/>
            <person name="Tsang A."/>
            <person name="Grigoriev I.V."/>
            <person name="Stajich J.E."/>
            <person name="Spatafora J.W."/>
        </authorList>
    </citation>
    <scope>NUCLEOTIDE SEQUENCE</scope>
    <source>
        <strain evidence="7">RSA 2281</strain>
    </source>
</reference>
<dbReference type="PROSITE" id="PS00086">
    <property type="entry name" value="CYTOCHROME_P450"/>
    <property type="match status" value="1"/>
</dbReference>
<evidence type="ECO:0000256" key="1">
    <source>
        <dbReference type="ARBA" id="ARBA00001971"/>
    </source>
</evidence>
<keyword evidence="3 5" id="KW-0479">Metal-binding</keyword>
<dbReference type="PANTHER" id="PTHR46206">
    <property type="entry name" value="CYTOCHROME P450"/>
    <property type="match status" value="1"/>
</dbReference>
<dbReference type="PRINTS" id="PR00465">
    <property type="entry name" value="EP450IV"/>
</dbReference>
<dbReference type="GO" id="GO:0016705">
    <property type="term" value="F:oxidoreductase activity, acting on paired donors, with incorporation or reduction of molecular oxygen"/>
    <property type="evidence" value="ECO:0007669"/>
    <property type="project" value="InterPro"/>
</dbReference>
<keyword evidence="6" id="KW-0560">Oxidoreductase</keyword>
<keyword evidence="5 6" id="KW-0349">Heme</keyword>
<dbReference type="InterPro" id="IPR017972">
    <property type="entry name" value="Cyt_P450_CS"/>
</dbReference>
<gene>
    <name evidence="7" type="ORF">BDA99DRAFT_464703</name>
</gene>
<dbReference type="CDD" id="cd11041">
    <property type="entry name" value="CYP503A1-like"/>
    <property type="match status" value="1"/>
</dbReference>
<dbReference type="InterPro" id="IPR001128">
    <property type="entry name" value="Cyt_P450"/>
</dbReference>
<reference evidence="7" key="2">
    <citation type="submission" date="2023-02" db="EMBL/GenBank/DDBJ databases">
        <authorList>
            <consortium name="DOE Joint Genome Institute"/>
            <person name="Mondo S.J."/>
            <person name="Chang Y."/>
            <person name="Wang Y."/>
            <person name="Ahrendt S."/>
            <person name="Andreopoulos W."/>
            <person name="Barry K."/>
            <person name="Beard J."/>
            <person name="Benny G.L."/>
            <person name="Blankenship S."/>
            <person name="Bonito G."/>
            <person name="Cuomo C."/>
            <person name="Desiro A."/>
            <person name="Gervers K.A."/>
            <person name="Hundley H."/>
            <person name="Kuo A."/>
            <person name="LaButti K."/>
            <person name="Lang B.F."/>
            <person name="Lipzen A."/>
            <person name="O'Donnell K."/>
            <person name="Pangilinan J."/>
            <person name="Reynolds N."/>
            <person name="Sandor L."/>
            <person name="Smith M.W."/>
            <person name="Tsang A."/>
            <person name="Grigoriev I.V."/>
            <person name="Stajich J.E."/>
            <person name="Spatafora J.W."/>
        </authorList>
    </citation>
    <scope>NUCLEOTIDE SEQUENCE</scope>
    <source>
        <strain evidence="7">RSA 2281</strain>
    </source>
</reference>
<dbReference type="AlphaFoldDB" id="A0AAD5PDF4"/>
<dbReference type="EMBL" id="JAIXMP010000015">
    <property type="protein sequence ID" value="KAI9261669.1"/>
    <property type="molecule type" value="Genomic_DNA"/>
</dbReference>
<dbReference type="InterPro" id="IPR036396">
    <property type="entry name" value="Cyt_P450_sf"/>
</dbReference>
<keyword evidence="6" id="KW-0503">Monooxygenase</keyword>
<dbReference type="GO" id="GO:0020037">
    <property type="term" value="F:heme binding"/>
    <property type="evidence" value="ECO:0007669"/>
    <property type="project" value="InterPro"/>
</dbReference>
<evidence type="ECO:0000256" key="6">
    <source>
        <dbReference type="RuleBase" id="RU000461"/>
    </source>
</evidence>
<evidence type="ECO:0000313" key="8">
    <source>
        <dbReference type="Proteomes" id="UP001209540"/>
    </source>
</evidence>
<proteinExistence type="inferred from homology"/>
<comment type="similarity">
    <text evidence="2 6">Belongs to the cytochrome P450 family.</text>
</comment>
<comment type="caution">
    <text evidence="7">The sequence shown here is derived from an EMBL/GenBank/DDBJ whole genome shotgun (WGS) entry which is preliminary data.</text>
</comment>
<evidence type="ECO:0000313" key="7">
    <source>
        <dbReference type="EMBL" id="KAI9261669.1"/>
    </source>
</evidence>
<accession>A0AAD5PDF4</accession>
<dbReference type="GO" id="GO:0005506">
    <property type="term" value="F:iron ion binding"/>
    <property type="evidence" value="ECO:0007669"/>
    <property type="project" value="InterPro"/>
</dbReference>
<dbReference type="Pfam" id="PF00067">
    <property type="entry name" value="p450"/>
    <property type="match status" value="1"/>
</dbReference>